<evidence type="ECO:0000256" key="2">
    <source>
        <dbReference type="ARBA" id="ARBA00023004"/>
    </source>
</evidence>
<feature type="domain" description="4Fe-4S ferredoxin-type" evidence="4">
    <location>
        <begin position="196"/>
        <end position="225"/>
    </location>
</feature>
<dbReference type="GO" id="GO:0051536">
    <property type="term" value="F:iron-sulfur cluster binding"/>
    <property type="evidence" value="ECO:0007669"/>
    <property type="project" value="UniProtKB-KW"/>
</dbReference>
<dbReference type="PROSITE" id="PS00198">
    <property type="entry name" value="4FE4S_FER_1"/>
    <property type="match status" value="1"/>
</dbReference>
<dbReference type="InterPro" id="IPR009051">
    <property type="entry name" value="Helical_ferredxn"/>
</dbReference>
<evidence type="ECO:0000313" key="5">
    <source>
        <dbReference type="EMBL" id="SPD75332.1"/>
    </source>
</evidence>
<evidence type="ECO:0000256" key="1">
    <source>
        <dbReference type="ARBA" id="ARBA00022723"/>
    </source>
</evidence>
<dbReference type="Pfam" id="PF13534">
    <property type="entry name" value="Fer4_17"/>
    <property type="match status" value="1"/>
</dbReference>
<dbReference type="InterPro" id="IPR017896">
    <property type="entry name" value="4Fe4S_Fe-S-bd"/>
</dbReference>
<dbReference type="AlphaFoldDB" id="A0A445N147"/>
<dbReference type="SUPFAM" id="SSF46548">
    <property type="entry name" value="alpha-helical ferredoxin"/>
    <property type="match status" value="1"/>
</dbReference>
<keyword evidence="1" id="KW-0479">Metal-binding</keyword>
<organism evidence="5">
    <name type="scientific">uncultured Desulfobacterium sp</name>
    <dbReference type="NCBI Taxonomy" id="201089"/>
    <lineage>
        <taxon>Bacteria</taxon>
        <taxon>Pseudomonadati</taxon>
        <taxon>Thermodesulfobacteriota</taxon>
        <taxon>Desulfobacteria</taxon>
        <taxon>Desulfobacterales</taxon>
        <taxon>Desulfobacteriaceae</taxon>
        <taxon>Desulfobacterium</taxon>
        <taxon>environmental samples</taxon>
    </lineage>
</organism>
<dbReference type="GO" id="GO:0046872">
    <property type="term" value="F:metal ion binding"/>
    <property type="evidence" value="ECO:0007669"/>
    <property type="project" value="UniProtKB-KW"/>
</dbReference>
<evidence type="ECO:0000259" key="4">
    <source>
        <dbReference type="PROSITE" id="PS51379"/>
    </source>
</evidence>
<proteinExistence type="predicted"/>
<reference evidence="5" key="1">
    <citation type="submission" date="2018-01" db="EMBL/GenBank/DDBJ databases">
        <authorList>
            <person name="Regsiter A."/>
            <person name="William W."/>
        </authorList>
    </citation>
    <scope>NUCLEOTIDE SEQUENCE</scope>
    <source>
        <strain evidence="5">TRIP AH-1</strain>
    </source>
</reference>
<name>A0A445N147_9BACT</name>
<dbReference type="Gene3D" id="1.10.1060.10">
    <property type="entry name" value="Alpha-helical ferredoxin"/>
    <property type="match status" value="1"/>
</dbReference>
<sequence>MNTKIKKLLEEKRVDGFFAYKTVNGFPFPAIFTKENMNELEPWKPSHARYPILKMLLAQARQEPDKTFGILLRGCEERGLEELFKWNQLRREKVVTLGQACTKELSEECECKKPYPDSLDYGESVMPVKESNKVKALEQMALDTRLSWWLGHLNRCLKCYGCRDVCPVCFCTECSLENQTLVQAEKLPPDTTFHLVRAVHMAGRCVDCGMCEMVCPARIPLRSLYKKVNALVEEIFNYTPGAKDIPSPFSFLGEEMALPAGPR</sequence>
<keyword evidence="2" id="KW-0408">Iron</keyword>
<keyword evidence="3" id="KW-0411">Iron-sulfur</keyword>
<dbReference type="EMBL" id="OJIN01000195">
    <property type="protein sequence ID" value="SPD75332.1"/>
    <property type="molecule type" value="Genomic_DNA"/>
</dbReference>
<evidence type="ECO:0000256" key="3">
    <source>
        <dbReference type="ARBA" id="ARBA00023014"/>
    </source>
</evidence>
<accession>A0A445N147</accession>
<gene>
    <name evidence="5" type="ORF">PITCH_A520037</name>
</gene>
<protein>
    <submittedName>
        <fullName evidence="5">4Fe-4S ferredoxin, iron-sulfur binding domain protein</fullName>
    </submittedName>
</protein>
<dbReference type="PROSITE" id="PS51379">
    <property type="entry name" value="4FE4S_FER_2"/>
    <property type="match status" value="1"/>
</dbReference>
<dbReference type="InterPro" id="IPR017900">
    <property type="entry name" value="4Fe4S_Fe_S_CS"/>
</dbReference>